<dbReference type="EC" id="3.1.1.11" evidence="5"/>
<dbReference type="PROSITE" id="PS00800">
    <property type="entry name" value="PECTINESTERASE_1"/>
    <property type="match status" value="1"/>
</dbReference>
<dbReference type="PANTHER" id="PTHR31321:SF57">
    <property type="entry name" value="PECTINESTERASE 53-RELATED"/>
    <property type="match status" value="1"/>
</dbReference>
<keyword evidence="3 5" id="KW-0063">Aspartyl esterase</keyword>
<dbReference type="InterPro" id="IPR012334">
    <property type="entry name" value="Pectin_lyas_fold"/>
</dbReference>
<accession>A0ABP8FCD2</accession>
<organism evidence="8 9">
    <name type="scientific">Nibribacter koreensis</name>
    <dbReference type="NCBI Taxonomy" id="1084519"/>
    <lineage>
        <taxon>Bacteria</taxon>
        <taxon>Pseudomonadati</taxon>
        <taxon>Bacteroidota</taxon>
        <taxon>Cytophagia</taxon>
        <taxon>Cytophagales</taxon>
        <taxon>Hymenobacteraceae</taxon>
        <taxon>Nibribacter</taxon>
    </lineage>
</organism>
<feature type="region of interest" description="Disordered" evidence="6">
    <location>
        <begin position="289"/>
        <end position="315"/>
    </location>
</feature>
<dbReference type="InterPro" id="IPR011050">
    <property type="entry name" value="Pectin_lyase_fold/virulence"/>
</dbReference>
<reference evidence="9" key="1">
    <citation type="journal article" date="2019" name="Int. J. Syst. Evol. Microbiol.">
        <title>The Global Catalogue of Microorganisms (GCM) 10K type strain sequencing project: providing services to taxonomists for standard genome sequencing and annotation.</title>
        <authorList>
            <consortium name="The Broad Institute Genomics Platform"/>
            <consortium name="The Broad Institute Genome Sequencing Center for Infectious Disease"/>
            <person name="Wu L."/>
            <person name="Ma J."/>
        </authorList>
    </citation>
    <scope>NUCLEOTIDE SEQUENCE [LARGE SCALE GENOMIC DNA]</scope>
    <source>
        <strain evidence="9">JCM 17917</strain>
    </source>
</reference>
<dbReference type="InterPro" id="IPR018040">
    <property type="entry name" value="Pectinesterase_Tyr_AS"/>
</dbReference>
<evidence type="ECO:0000256" key="1">
    <source>
        <dbReference type="ARBA" id="ARBA00008891"/>
    </source>
</evidence>
<comment type="caution">
    <text evidence="8">The sequence shown here is derived from an EMBL/GenBank/DDBJ whole genome shotgun (WGS) entry which is preliminary data.</text>
</comment>
<evidence type="ECO:0000256" key="2">
    <source>
        <dbReference type="ARBA" id="ARBA00022801"/>
    </source>
</evidence>
<dbReference type="SUPFAM" id="SSF51126">
    <property type="entry name" value="Pectin lyase-like"/>
    <property type="match status" value="1"/>
</dbReference>
<feature type="signal peptide" evidence="5">
    <location>
        <begin position="1"/>
        <end position="18"/>
    </location>
</feature>
<gene>
    <name evidence="8" type="ORF">GCM10023183_10300</name>
</gene>
<dbReference type="PROSITE" id="PS00503">
    <property type="entry name" value="PECTINESTERASE_2"/>
    <property type="match status" value="1"/>
</dbReference>
<evidence type="ECO:0000256" key="4">
    <source>
        <dbReference type="PROSITE-ProRule" id="PRU10040"/>
    </source>
</evidence>
<dbReference type="InterPro" id="IPR033131">
    <property type="entry name" value="Pectinesterase_Asp_AS"/>
</dbReference>
<name>A0ABP8FCD2_9BACT</name>
<keyword evidence="9" id="KW-1185">Reference proteome</keyword>
<dbReference type="PANTHER" id="PTHR31321">
    <property type="entry name" value="ACYL-COA THIOESTER HYDROLASE YBHC-RELATED"/>
    <property type="match status" value="1"/>
</dbReference>
<keyword evidence="5" id="KW-0732">Signal</keyword>
<dbReference type="Gene3D" id="2.160.20.10">
    <property type="entry name" value="Single-stranded right-handed beta-helix, Pectin lyase-like"/>
    <property type="match status" value="1"/>
</dbReference>
<evidence type="ECO:0000256" key="6">
    <source>
        <dbReference type="SAM" id="MobiDB-lite"/>
    </source>
</evidence>
<keyword evidence="2 5" id="KW-0378">Hydrolase</keyword>
<dbReference type="Pfam" id="PF01095">
    <property type="entry name" value="Pectinesterase"/>
    <property type="match status" value="1"/>
</dbReference>
<evidence type="ECO:0000259" key="7">
    <source>
        <dbReference type="Pfam" id="PF01095"/>
    </source>
</evidence>
<sequence length="315" mass="35314">MKWIAVLVVFFSGFLAQAQHKKLVVAQDGSGDYTTIQTAVDAIPAFPQDRIEIHIKNGTYKEKIVVPSWKTKVSFIGEDREKTIIDWNDYSGKGDINTFTSYTVLVQGNEFRAENITFLNSAGPVGQAVALHVEADRCVFTNCRIIGDQDTLYAGVDNSRQYYKDCYIEGTTDFIFGPATAFFENCIIHCKKNSYITAASTPQGQPFGYVFKNCTVTASEVATKVYLGRPWRPFAQTVFLNSTLGAFIRPEGWHNWSKPDAEKTTFYAEYKSKGPGAAPEKRVAWSRQLKRKEAKKLSKPEVVLAGKDNWNPTKP</sequence>
<dbReference type="InterPro" id="IPR000070">
    <property type="entry name" value="Pectinesterase_cat"/>
</dbReference>
<comment type="pathway">
    <text evidence="5">Glycan metabolism; pectin degradation; 2-dehydro-3-deoxy-D-gluconate from pectin: step 1/5.</text>
</comment>
<feature type="chain" id="PRO_5044957815" description="Pectinesterase" evidence="5">
    <location>
        <begin position="19"/>
        <end position="315"/>
    </location>
</feature>
<dbReference type="EMBL" id="BAABGX010000001">
    <property type="protein sequence ID" value="GAA4300219.1"/>
    <property type="molecule type" value="Genomic_DNA"/>
</dbReference>
<feature type="active site" evidence="4">
    <location>
        <position position="173"/>
    </location>
</feature>
<evidence type="ECO:0000313" key="9">
    <source>
        <dbReference type="Proteomes" id="UP001501844"/>
    </source>
</evidence>
<dbReference type="RefSeq" id="WP_345163096.1">
    <property type="nucleotide sequence ID" value="NZ_BAABGX010000001.1"/>
</dbReference>
<evidence type="ECO:0000313" key="8">
    <source>
        <dbReference type="EMBL" id="GAA4300219.1"/>
    </source>
</evidence>
<evidence type="ECO:0000256" key="5">
    <source>
        <dbReference type="RuleBase" id="RU000589"/>
    </source>
</evidence>
<evidence type="ECO:0000256" key="3">
    <source>
        <dbReference type="ARBA" id="ARBA00023085"/>
    </source>
</evidence>
<feature type="domain" description="Pectinesterase catalytic" evidence="7">
    <location>
        <begin position="23"/>
        <end position="296"/>
    </location>
</feature>
<proteinExistence type="inferred from homology"/>
<dbReference type="Proteomes" id="UP001501844">
    <property type="component" value="Unassembled WGS sequence"/>
</dbReference>
<comment type="similarity">
    <text evidence="1">Belongs to the pectinesterase family.</text>
</comment>
<protein>
    <recommendedName>
        <fullName evidence="5">Pectinesterase</fullName>
        <ecNumber evidence="5">3.1.1.11</ecNumber>
    </recommendedName>
</protein>
<comment type="catalytic activity">
    <reaction evidence="5">
        <text>[(1-&gt;4)-alpha-D-galacturonosyl methyl ester](n) + n H2O = [(1-&gt;4)-alpha-D-galacturonosyl](n) + n methanol + n H(+)</text>
        <dbReference type="Rhea" id="RHEA:22380"/>
        <dbReference type="Rhea" id="RHEA-COMP:14570"/>
        <dbReference type="Rhea" id="RHEA-COMP:14573"/>
        <dbReference type="ChEBI" id="CHEBI:15377"/>
        <dbReference type="ChEBI" id="CHEBI:15378"/>
        <dbReference type="ChEBI" id="CHEBI:17790"/>
        <dbReference type="ChEBI" id="CHEBI:140522"/>
        <dbReference type="ChEBI" id="CHEBI:140523"/>
        <dbReference type="EC" id="3.1.1.11"/>
    </reaction>
</comment>